<dbReference type="HAMAP" id="MF_00050">
    <property type="entry name" value="EF_Ts"/>
    <property type="match status" value="1"/>
</dbReference>
<keyword evidence="3 5" id="KW-0251">Elongation factor</keyword>
<keyword evidence="4 5" id="KW-0648">Protein biosynthesis</keyword>
<dbReference type="SUPFAM" id="SSF54713">
    <property type="entry name" value="Elongation factor Ts (EF-Ts), dimerisation domain"/>
    <property type="match status" value="1"/>
</dbReference>
<dbReference type="InterPro" id="IPR018101">
    <property type="entry name" value="Transl_elong_Ts_CS"/>
</dbReference>
<reference evidence="9 10" key="1">
    <citation type="submission" date="2017-09" db="EMBL/GenBank/DDBJ databases">
        <title>Depth-based differentiation of microbial function through sediment-hosted aquifers and enrichment of novel symbionts in the deep terrestrial subsurface.</title>
        <authorList>
            <person name="Probst A.J."/>
            <person name="Ladd B."/>
            <person name="Jarett J.K."/>
            <person name="Geller-Mcgrath D.E."/>
            <person name="Sieber C.M."/>
            <person name="Emerson J.B."/>
            <person name="Anantharaman K."/>
            <person name="Thomas B.C."/>
            <person name="Malmstrom R."/>
            <person name="Stieglmeier M."/>
            <person name="Klingl A."/>
            <person name="Woyke T."/>
            <person name="Ryan C.M."/>
            <person name="Banfield J.F."/>
        </authorList>
    </citation>
    <scope>NUCLEOTIDE SEQUENCE [LARGE SCALE GENOMIC DNA]</scope>
    <source>
        <strain evidence="9">CG22_combo_CG10-13_8_21_14_all_38_20</strain>
    </source>
</reference>
<dbReference type="PANTHER" id="PTHR11741">
    <property type="entry name" value="ELONGATION FACTOR TS"/>
    <property type="match status" value="1"/>
</dbReference>
<dbReference type="GO" id="GO:0005737">
    <property type="term" value="C:cytoplasm"/>
    <property type="evidence" value="ECO:0007669"/>
    <property type="project" value="UniProtKB-SubCell"/>
</dbReference>
<dbReference type="EMBL" id="PCTA01000015">
    <property type="protein sequence ID" value="PIP61795.1"/>
    <property type="molecule type" value="Genomic_DNA"/>
</dbReference>
<evidence type="ECO:0000256" key="7">
    <source>
        <dbReference type="RuleBase" id="RU000643"/>
    </source>
</evidence>
<comment type="caution">
    <text evidence="9">The sequence shown here is derived from an EMBL/GenBank/DDBJ whole genome shotgun (WGS) entry which is preliminary data.</text>
</comment>
<evidence type="ECO:0000313" key="9">
    <source>
        <dbReference type="EMBL" id="PIP61795.1"/>
    </source>
</evidence>
<dbReference type="InterPro" id="IPR001816">
    <property type="entry name" value="Transl_elong_EFTs/EF1B"/>
</dbReference>
<dbReference type="InterPro" id="IPR014039">
    <property type="entry name" value="Transl_elong_EFTs/EF1B_dimer"/>
</dbReference>
<dbReference type="Pfam" id="PF00889">
    <property type="entry name" value="EF_TS"/>
    <property type="match status" value="1"/>
</dbReference>
<dbReference type="Proteomes" id="UP000231246">
    <property type="component" value="Unassembled WGS sequence"/>
</dbReference>
<dbReference type="AlphaFoldDB" id="A0A2H0BVU0"/>
<evidence type="ECO:0000256" key="4">
    <source>
        <dbReference type="ARBA" id="ARBA00022917"/>
    </source>
</evidence>
<evidence type="ECO:0000256" key="3">
    <source>
        <dbReference type="ARBA" id="ARBA00022768"/>
    </source>
</evidence>
<dbReference type="InterPro" id="IPR009060">
    <property type="entry name" value="UBA-like_sf"/>
</dbReference>
<comment type="subcellular location">
    <subcellularLocation>
        <location evidence="5 7">Cytoplasm</location>
    </subcellularLocation>
</comment>
<dbReference type="InterPro" id="IPR036402">
    <property type="entry name" value="EF-Ts_dimer_sf"/>
</dbReference>
<comment type="similarity">
    <text evidence="1 5 6">Belongs to the EF-Ts family.</text>
</comment>
<dbReference type="CDD" id="cd14275">
    <property type="entry name" value="UBA_EF-Ts"/>
    <property type="match status" value="1"/>
</dbReference>
<evidence type="ECO:0000256" key="1">
    <source>
        <dbReference type="ARBA" id="ARBA00005532"/>
    </source>
</evidence>
<organism evidence="9 10">
    <name type="scientific">Candidatus Roizmanbacteria bacterium CG22_combo_CG10-13_8_21_14_all_38_20</name>
    <dbReference type="NCBI Taxonomy" id="1974862"/>
    <lineage>
        <taxon>Bacteria</taxon>
        <taxon>Candidatus Roizmaniibacteriota</taxon>
    </lineage>
</organism>
<feature type="domain" description="Translation elongation factor EFTs/EF1B dimerisation" evidence="8">
    <location>
        <begin position="72"/>
        <end position="149"/>
    </location>
</feature>
<evidence type="ECO:0000259" key="8">
    <source>
        <dbReference type="Pfam" id="PF00889"/>
    </source>
</evidence>
<accession>A0A2H0BVU0</accession>
<evidence type="ECO:0000256" key="2">
    <source>
        <dbReference type="ARBA" id="ARBA00016956"/>
    </source>
</evidence>
<dbReference type="PROSITE" id="PS01127">
    <property type="entry name" value="EF_TS_2"/>
    <property type="match status" value="1"/>
</dbReference>
<sequence>MKIKTADIKKLREETSAPVMDCKRALEETGGDLQKAKEHLAKLGVARAQKKKGRDATEGLIYSYIHTGGKVGAIVEVNCETDFVAKTNDFKALVHEVAMQIASMDPKDEAELLEQAYIRDSKKNMKLLIDEAIGVLGENIKVARFVRYAVGA</sequence>
<dbReference type="PANTHER" id="PTHR11741:SF0">
    <property type="entry name" value="ELONGATION FACTOR TS, MITOCHONDRIAL"/>
    <property type="match status" value="1"/>
</dbReference>
<dbReference type="FunFam" id="1.10.8.10:FF:000001">
    <property type="entry name" value="Elongation factor Ts"/>
    <property type="match status" value="1"/>
</dbReference>
<evidence type="ECO:0000313" key="10">
    <source>
        <dbReference type="Proteomes" id="UP000231246"/>
    </source>
</evidence>
<dbReference type="SUPFAM" id="SSF46934">
    <property type="entry name" value="UBA-like"/>
    <property type="match status" value="1"/>
</dbReference>
<gene>
    <name evidence="5 9" type="primary">tsf</name>
    <name evidence="9" type="ORF">COW99_02100</name>
</gene>
<proteinExistence type="inferred from homology"/>
<dbReference type="GO" id="GO:0003746">
    <property type="term" value="F:translation elongation factor activity"/>
    <property type="evidence" value="ECO:0007669"/>
    <property type="project" value="UniProtKB-UniRule"/>
</dbReference>
<name>A0A2H0BVU0_9BACT</name>
<evidence type="ECO:0000256" key="6">
    <source>
        <dbReference type="RuleBase" id="RU000642"/>
    </source>
</evidence>
<protein>
    <recommendedName>
        <fullName evidence="2 5">Elongation factor Ts</fullName>
        <shortName evidence="5">EF-Ts</shortName>
    </recommendedName>
</protein>
<dbReference type="Gene3D" id="1.10.8.10">
    <property type="entry name" value="DNA helicase RuvA subunit, C-terminal domain"/>
    <property type="match status" value="1"/>
</dbReference>
<dbReference type="NCBIfam" id="TIGR00116">
    <property type="entry name" value="tsf"/>
    <property type="match status" value="1"/>
</dbReference>
<evidence type="ECO:0000256" key="5">
    <source>
        <dbReference type="HAMAP-Rule" id="MF_00050"/>
    </source>
</evidence>
<comment type="function">
    <text evidence="5 6">Associates with the EF-Tu.GDP complex and induces the exchange of GDP to GTP. It remains bound to the aminoacyl-tRNA.EF-Tu.GTP complex up to the GTP hydrolysis stage on the ribosome.</text>
</comment>
<feature type="region of interest" description="Involved in Mg(2+) ion dislocation from EF-Tu" evidence="5">
    <location>
        <begin position="81"/>
        <end position="84"/>
    </location>
</feature>
<dbReference type="Gene3D" id="3.30.479.20">
    <property type="entry name" value="Elongation factor Ts, dimerisation domain"/>
    <property type="match status" value="1"/>
</dbReference>
<keyword evidence="5" id="KW-0963">Cytoplasm</keyword>